<feature type="coiled-coil region" evidence="1">
    <location>
        <begin position="155"/>
        <end position="189"/>
    </location>
</feature>
<feature type="region of interest" description="Disordered" evidence="2">
    <location>
        <begin position="37"/>
        <end position="69"/>
    </location>
</feature>
<accession>A0A8H6HMK3</accession>
<dbReference type="AlphaFoldDB" id="A0A8H6HMK3"/>
<dbReference type="EMBL" id="JACGCI010000063">
    <property type="protein sequence ID" value="KAF6749399.1"/>
    <property type="molecule type" value="Genomic_DNA"/>
</dbReference>
<sequence length="194" mass="22427">MFLPTYYRDHRKSSDDQVHVDAVPRLLTVIIIVASMESESERDERDEERNERGDEHDEHDVEHDEREERDGRYNQWLSDIFTRAENMALKTDCWLYIAMQESTSLNPAFHYISPRLRRDVPGFLERTHEKVEATMAAAAIVARAPSGSQTRADILAYAMRELKRAKKKTEVAERRLESVRGEIAALRAALAGQK</sequence>
<gene>
    <name evidence="3" type="ORF">DFP72DRAFT_1073223</name>
</gene>
<comment type="caution">
    <text evidence="3">The sequence shown here is derived from an EMBL/GenBank/DDBJ whole genome shotgun (WGS) entry which is preliminary data.</text>
</comment>
<feature type="compositionally biased region" description="Basic and acidic residues" evidence="2">
    <location>
        <begin position="47"/>
        <end position="69"/>
    </location>
</feature>
<keyword evidence="4" id="KW-1185">Reference proteome</keyword>
<evidence type="ECO:0000313" key="3">
    <source>
        <dbReference type="EMBL" id="KAF6749399.1"/>
    </source>
</evidence>
<evidence type="ECO:0000256" key="2">
    <source>
        <dbReference type="SAM" id="MobiDB-lite"/>
    </source>
</evidence>
<protein>
    <submittedName>
        <fullName evidence="3">Uncharacterized protein</fullName>
    </submittedName>
</protein>
<organism evidence="3 4">
    <name type="scientific">Ephemerocybe angulata</name>
    <dbReference type="NCBI Taxonomy" id="980116"/>
    <lineage>
        <taxon>Eukaryota</taxon>
        <taxon>Fungi</taxon>
        <taxon>Dikarya</taxon>
        <taxon>Basidiomycota</taxon>
        <taxon>Agaricomycotina</taxon>
        <taxon>Agaricomycetes</taxon>
        <taxon>Agaricomycetidae</taxon>
        <taxon>Agaricales</taxon>
        <taxon>Agaricineae</taxon>
        <taxon>Psathyrellaceae</taxon>
        <taxon>Ephemerocybe</taxon>
    </lineage>
</organism>
<keyword evidence="1" id="KW-0175">Coiled coil</keyword>
<name>A0A8H6HMK3_9AGAR</name>
<dbReference type="Proteomes" id="UP000521943">
    <property type="component" value="Unassembled WGS sequence"/>
</dbReference>
<reference evidence="3 4" key="1">
    <citation type="submission" date="2020-07" db="EMBL/GenBank/DDBJ databases">
        <title>Comparative genomics of pyrophilous fungi reveals a link between fire events and developmental genes.</title>
        <authorList>
            <consortium name="DOE Joint Genome Institute"/>
            <person name="Steindorff A.S."/>
            <person name="Carver A."/>
            <person name="Calhoun S."/>
            <person name="Stillman K."/>
            <person name="Liu H."/>
            <person name="Lipzen A."/>
            <person name="Pangilinan J."/>
            <person name="Labutti K."/>
            <person name="Bruns T.D."/>
            <person name="Grigoriev I.V."/>
        </authorList>
    </citation>
    <scope>NUCLEOTIDE SEQUENCE [LARGE SCALE GENOMIC DNA]</scope>
    <source>
        <strain evidence="3 4">CBS 144469</strain>
    </source>
</reference>
<evidence type="ECO:0000313" key="4">
    <source>
        <dbReference type="Proteomes" id="UP000521943"/>
    </source>
</evidence>
<evidence type="ECO:0000256" key="1">
    <source>
        <dbReference type="SAM" id="Coils"/>
    </source>
</evidence>
<proteinExistence type="predicted"/>